<dbReference type="GO" id="GO:0009289">
    <property type="term" value="C:pilus"/>
    <property type="evidence" value="ECO:0007669"/>
    <property type="project" value="InterPro"/>
</dbReference>
<dbReference type="GO" id="GO:0007155">
    <property type="term" value="P:cell adhesion"/>
    <property type="evidence" value="ECO:0007669"/>
    <property type="project" value="InterPro"/>
</dbReference>
<sequence>MKSLNKVNTLYLSGLLFVSLNSHAFSEDLARNELRNLSELQSGFDNVAVVNLNEASNSNATIVQKSFGNHKGNAAKIKQQGNDNNATIGQIGNGNRAYINQNGYNNEAAILQAGLYNDGIIIQNGDNNTAYLVQKGYGNEKLINQQDNNNTAYVIEKSNVRHSDYSVNQDGNDHIIIVNGMNKHIYVN</sequence>
<dbReference type="AlphaFoldDB" id="A0A2T3J794"/>
<dbReference type="Proteomes" id="UP000240987">
    <property type="component" value="Unassembled WGS sequence"/>
</dbReference>
<comment type="similarity">
    <text evidence="1">Belongs to the CsgA/CsgB family.</text>
</comment>
<dbReference type="Pfam" id="PF07012">
    <property type="entry name" value="Curlin_rpt"/>
    <property type="match status" value="1"/>
</dbReference>
<evidence type="ECO:0000256" key="2">
    <source>
        <dbReference type="ARBA" id="ARBA00022729"/>
    </source>
</evidence>
<feature type="chain" id="PRO_5015772983" evidence="3">
    <location>
        <begin position="25"/>
        <end position="188"/>
    </location>
</feature>
<comment type="caution">
    <text evidence="4">The sequence shown here is derived from an EMBL/GenBank/DDBJ whole genome shotgun (WGS) entry which is preliminary data.</text>
</comment>
<protein>
    <submittedName>
        <fullName evidence="4">Curlin subunit CsgB</fullName>
    </submittedName>
</protein>
<evidence type="ECO:0000313" key="5">
    <source>
        <dbReference type="Proteomes" id="UP000240987"/>
    </source>
</evidence>
<keyword evidence="5" id="KW-1185">Reference proteome</keyword>
<dbReference type="EMBL" id="PYMJ01000048">
    <property type="protein sequence ID" value="PSU44576.1"/>
    <property type="molecule type" value="Genomic_DNA"/>
</dbReference>
<evidence type="ECO:0000256" key="3">
    <source>
        <dbReference type="SAM" id="SignalP"/>
    </source>
</evidence>
<name>A0A2T3J794_9GAMM</name>
<feature type="signal peptide" evidence="3">
    <location>
        <begin position="1"/>
        <end position="24"/>
    </location>
</feature>
<evidence type="ECO:0000313" key="4">
    <source>
        <dbReference type="EMBL" id="PSU44576.1"/>
    </source>
</evidence>
<dbReference type="InterPro" id="IPR009742">
    <property type="entry name" value="Curlin_rpt"/>
</dbReference>
<reference evidence="4 5" key="1">
    <citation type="submission" date="2018-01" db="EMBL/GenBank/DDBJ databases">
        <title>Whole genome sequencing of Histamine producing bacteria.</title>
        <authorList>
            <person name="Butler K."/>
        </authorList>
    </citation>
    <scope>NUCLEOTIDE SEQUENCE [LARGE SCALE GENOMIC DNA]</scope>
    <source>
        <strain evidence="4 5">JCM 12947</strain>
    </source>
</reference>
<keyword evidence="2 3" id="KW-0732">Signal</keyword>
<organism evidence="4 5">
    <name type="scientific">Photobacterium frigidiphilum</name>
    <dbReference type="NCBI Taxonomy" id="264736"/>
    <lineage>
        <taxon>Bacteria</taxon>
        <taxon>Pseudomonadati</taxon>
        <taxon>Pseudomonadota</taxon>
        <taxon>Gammaproteobacteria</taxon>
        <taxon>Vibrionales</taxon>
        <taxon>Vibrionaceae</taxon>
        <taxon>Photobacterium</taxon>
    </lineage>
</organism>
<proteinExistence type="inferred from homology"/>
<dbReference type="RefSeq" id="WP_107245881.1">
    <property type="nucleotide sequence ID" value="NZ_PYMJ01000048.1"/>
</dbReference>
<gene>
    <name evidence="4" type="ORF">C9J12_26920</name>
</gene>
<evidence type="ECO:0000256" key="1">
    <source>
        <dbReference type="ARBA" id="ARBA00009766"/>
    </source>
</evidence>
<accession>A0A2T3J794</accession>